<dbReference type="PROSITE" id="PS00189">
    <property type="entry name" value="LIPOYL"/>
    <property type="match status" value="2"/>
</dbReference>
<gene>
    <name evidence="13" type="ORF">PHACT_14810</name>
</gene>
<sequence length="564" mass="60989">MPVESIKVPDLGDTKDVEVIEILVKEGDSVQENDSLLVLESDKAAMEIPSPRSGVIKKIIVKVGDEVNKGDEIFSFEVEESEQAEDTSDKGSSADAKKEKADTKTDKNSDKKSEQKPEQKPEQKSEGKTGEKSVELIRVPDIGGDSDVEVIEIHVAEGDEVKAEDTLMTLESDKAAMDVPSPASGIVKSLKIKVGDKVSKDSPILEMEVVSSSDGSAAASGGDTAAKAEKDEPAQESDSAKLDDKRLAKKQAEFAETASQRTDSKVYAGPAVRKLARELGVDLTLVEGSGNKGRVQKEDLQNFVKSRLQGPATAGAAGGSGIPAIPDIDFSQFGEVEEKPMSKLHKVTAANMHRNWLNVPAVAQFNEADVTGLEEFRNAQRKESDKRGVKLTPLPFMLKACAKVLDEYKQFNVSLHSSGETLIQKKYIHIGVAVATEAGLVVPVIRNVDQKNIWQIAAELTEMTDKAKNRRLSKEDMQGACFTISSLGAIGGTSFTPIVNAPEVGILGISKTQVKPVYINNEFVPRQMLPFVLCYDHRAVNGVDAGLFVTRLAEILSDIRLLMM</sequence>
<evidence type="ECO:0000256" key="6">
    <source>
        <dbReference type="ARBA" id="ARBA00023315"/>
    </source>
</evidence>
<dbReference type="InterPro" id="IPR000089">
    <property type="entry name" value="Biotin_lipoyl"/>
</dbReference>
<dbReference type="FunFam" id="2.40.50.100:FF:000009">
    <property type="entry name" value="Acetyltransferase component of pyruvate dehydrogenase complex"/>
    <property type="match status" value="2"/>
</dbReference>
<keyword evidence="14" id="KW-1185">Reference proteome</keyword>
<protein>
    <recommendedName>
        <fullName evidence="9">Acetyltransferase component of pyruvate dehydrogenase complex</fullName>
        <ecNumber evidence="9">2.3.1.12</ecNumber>
    </recommendedName>
</protein>
<dbReference type="SUPFAM" id="SSF51230">
    <property type="entry name" value="Single hybrid motif"/>
    <property type="match status" value="2"/>
</dbReference>
<dbReference type="Gene3D" id="2.40.50.100">
    <property type="match status" value="2"/>
</dbReference>
<organism evidence="13 14">
    <name type="scientific">Pseudohongiella acticola</name>
    <dbReference type="NCBI Taxonomy" id="1524254"/>
    <lineage>
        <taxon>Bacteria</taxon>
        <taxon>Pseudomonadati</taxon>
        <taxon>Pseudomonadota</taxon>
        <taxon>Gammaproteobacteria</taxon>
        <taxon>Pseudomonadales</taxon>
        <taxon>Pseudohongiellaceae</taxon>
        <taxon>Pseudohongiella</taxon>
    </lineage>
</organism>
<dbReference type="Pfam" id="PF00364">
    <property type="entry name" value="Biotin_lipoyl"/>
    <property type="match status" value="2"/>
</dbReference>
<evidence type="ECO:0000256" key="9">
    <source>
        <dbReference type="RuleBase" id="RU361137"/>
    </source>
</evidence>
<dbReference type="AlphaFoldDB" id="A0A1E8CF82"/>
<dbReference type="EC" id="2.3.1.12" evidence="9"/>
<dbReference type="NCBIfam" id="TIGR01348">
    <property type="entry name" value="PDHac_trf_long"/>
    <property type="match status" value="1"/>
</dbReference>
<accession>A0A1E8CF82</accession>
<dbReference type="GO" id="GO:0031405">
    <property type="term" value="F:lipoic acid binding"/>
    <property type="evidence" value="ECO:0007669"/>
    <property type="project" value="TreeGrafter"/>
</dbReference>
<evidence type="ECO:0000259" key="11">
    <source>
        <dbReference type="PROSITE" id="PS50968"/>
    </source>
</evidence>
<dbReference type="RefSeq" id="WP_070119056.1">
    <property type="nucleotide sequence ID" value="NZ_CAXATG010000006.1"/>
</dbReference>
<evidence type="ECO:0000256" key="7">
    <source>
        <dbReference type="ARBA" id="ARBA00025211"/>
    </source>
</evidence>
<dbReference type="InterPro" id="IPR050743">
    <property type="entry name" value="2-oxoacid_DH_E2_comp"/>
</dbReference>
<dbReference type="CDD" id="cd06849">
    <property type="entry name" value="lipoyl_domain"/>
    <property type="match status" value="2"/>
</dbReference>
<evidence type="ECO:0000256" key="1">
    <source>
        <dbReference type="ARBA" id="ARBA00007317"/>
    </source>
</evidence>
<feature type="domain" description="Lipoyl-binding" evidence="11">
    <location>
        <begin position="3"/>
        <end position="77"/>
    </location>
</feature>
<dbReference type="STRING" id="1524254.PHACT_14810"/>
<dbReference type="GO" id="GO:0005737">
    <property type="term" value="C:cytoplasm"/>
    <property type="evidence" value="ECO:0007669"/>
    <property type="project" value="TreeGrafter"/>
</dbReference>
<dbReference type="Pfam" id="PF00198">
    <property type="entry name" value="2-oxoacid_dh"/>
    <property type="match status" value="1"/>
</dbReference>
<feature type="compositionally biased region" description="Basic and acidic residues" evidence="10">
    <location>
        <begin position="226"/>
        <end position="246"/>
    </location>
</feature>
<comment type="catalytic activity">
    <reaction evidence="8 9">
        <text>N(6)-[(R)-dihydrolipoyl]-L-lysyl-[protein] + acetyl-CoA = N(6)-[(R)-S(8)-acetyldihydrolipoyl]-L-lysyl-[protein] + CoA</text>
        <dbReference type="Rhea" id="RHEA:17017"/>
        <dbReference type="Rhea" id="RHEA-COMP:10475"/>
        <dbReference type="Rhea" id="RHEA-COMP:10478"/>
        <dbReference type="ChEBI" id="CHEBI:57287"/>
        <dbReference type="ChEBI" id="CHEBI:57288"/>
        <dbReference type="ChEBI" id="CHEBI:83100"/>
        <dbReference type="ChEBI" id="CHEBI:83111"/>
        <dbReference type="EC" id="2.3.1.12"/>
    </reaction>
</comment>
<evidence type="ECO:0000256" key="2">
    <source>
        <dbReference type="ARBA" id="ARBA00011484"/>
    </source>
</evidence>
<comment type="cofactor">
    <cofactor evidence="9">
        <name>(R)-lipoate</name>
        <dbReference type="ChEBI" id="CHEBI:83088"/>
    </cofactor>
    <text evidence="9">Binds 2 lipoyl cofactors covalently.</text>
</comment>
<dbReference type="InterPro" id="IPR004167">
    <property type="entry name" value="PSBD"/>
</dbReference>
<dbReference type="Gene3D" id="3.30.559.10">
    <property type="entry name" value="Chloramphenicol acetyltransferase-like domain"/>
    <property type="match status" value="1"/>
</dbReference>
<dbReference type="PROSITE" id="PS50968">
    <property type="entry name" value="BIOTINYL_LIPOYL"/>
    <property type="match status" value="2"/>
</dbReference>
<evidence type="ECO:0000256" key="5">
    <source>
        <dbReference type="ARBA" id="ARBA00022823"/>
    </source>
</evidence>
<feature type="region of interest" description="Disordered" evidence="10">
    <location>
        <begin position="74"/>
        <end position="143"/>
    </location>
</feature>
<dbReference type="SUPFAM" id="SSF52777">
    <property type="entry name" value="CoA-dependent acyltransferases"/>
    <property type="match status" value="1"/>
</dbReference>
<dbReference type="InterPro" id="IPR006256">
    <property type="entry name" value="AcTrfase_Pyrv_DH_cplx"/>
</dbReference>
<evidence type="ECO:0000259" key="12">
    <source>
        <dbReference type="PROSITE" id="PS51826"/>
    </source>
</evidence>
<keyword evidence="4" id="KW-0677">Repeat</keyword>
<keyword evidence="6 9" id="KW-0012">Acyltransferase</keyword>
<evidence type="ECO:0000256" key="8">
    <source>
        <dbReference type="ARBA" id="ARBA00048370"/>
    </source>
</evidence>
<dbReference type="GO" id="GO:0045254">
    <property type="term" value="C:pyruvate dehydrogenase complex"/>
    <property type="evidence" value="ECO:0007669"/>
    <property type="project" value="UniProtKB-UniRule"/>
</dbReference>
<dbReference type="PANTHER" id="PTHR43178">
    <property type="entry name" value="DIHYDROLIPOAMIDE ACETYLTRANSFERASE COMPONENT OF PYRUVATE DEHYDROGENASE COMPLEX"/>
    <property type="match status" value="1"/>
</dbReference>
<dbReference type="Proteomes" id="UP000175669">
    <property type="component" value="Unassembled WGS sequence"/>
</dbReference>
<evidence type="ECO:0000256" key="3">
    <source>
        <dbReference type="ARBA" id="ARBA00022679"/>
    </source>
</evidence>
<proteinExistence type="inferred from homology"/>
<dbReference type="Pfam" id="PF02817">
    <property type="entry name" value="E3_binding"/>
    <property type="match status" value="1"/>
</dbReference>
<dbReference type="InterPro" id="IPR003016">
    <property type="entry name" value="2-oxoA_DH_lipoyl-BS"/>
</dbReference>
<comment type="subunit">
    <text evidence="2 9">Forms a 24-polypeptide structural core with octahedral symmetry.</text>
</comment>
<comment type="function">
    <text evidence="7">The pyruvate dehydrogenase complex catalyzes the overall conversion of pyruvate to acetyl-CoA and CO(2). It contains multiple copies of three enzymatic components: pyruvate dehydrogenase (E1), dihydrolipoamide acetyltransferase (E2) and lipoamide dehydrogenase (E3).</text>
</comment>
<dbReference type="SUPFAM" id="SSF47005">
    <property type="entry name" value="Peripheral subunit-binding domain of 2-oxo acid dehydrogenase complex"/>
    <property type="match status" value="1"/>
</dbReference>
<keyword evidence="5 9" id="KW-0450">Lipoyl</keyword>
<feature type="compositionally biased region" description="Low complexity" evidence="10">
    <location>
        <begin position="211"/>
        <end position="225"/>
    </location>
</feature>
<dbReference type="FunFam" id="3.30.559.10:FF:000004">
    <property type="entry name" value="Acetyltransferase component of pyruvate dehydrogenase complex"/>
    <property type="match status" value="1"/>
</dbReference>
<feature type="region of interest" description="Disordered" evidence="10">
    <location>
        <begin position="208"/>
        <end position="246"/>
    </location>
</feature>
<dbReference type="EMBL" id="MASR01000003">
    <property type="protein sequence ID" value="OFE11120.1"/>
    <property type="molecule type" value="Genomic_DNA"/>
</dbReference>
<evidence type="ECO:0000313" key="13">
    <source>
        <dbReference type="EMBL" id="OFE11120.1"/>
    </source>
</evidence>
<dbReference type="Gene3D" id="4.10.320.10">
    <property type="entry name" value="E3-binding domain"/>
    <property type="match status" value="1"/>
</dbReference>
<comment type="similarity">
    <text evidence="1 9">Belongs to the 2-oxoacid dehydrogenase family.</text>
</comment>
<dbReference type="PROSITE" id="PS51826">
    <property type="entry name" value="PSBD"/>
    <property type="match status" value="1"/>
</dbReference>
<name>A0A1E8CF82_9GAMM</name>
<feature type="compositionally biased region" description="Basic and acidic residues" evidence="10">
    <location>
        <begin position="95"/>
        <end position="135"/>
    </location>
</feature>
<feature type="domain" description="Lipoyl-binding" evidence="11">
    <location>
        <begin position="134"/>
        <end position="208"/>
    </location>
</feature>
<dbReference type="InterPro" id="IPR036625">
    <property type="entry name" value="E3-bd_dom_sf"/>
</dbReference>
<dbReference type="InterPro" id="IPR001078">
    <property type="entry name" value="2-oxoacid_DH_actylTfrase"/>
</dbReference>
<evidence type="ECO:0000256" key="10">
    <source>
        <dbReference type="SAM" id="MobiDB-lite"/>
    </source>
</evidence>
<dbReference type="OrthoDB" id="9805770at2"/>
<keyword evidence="3 9" id="KW-0808">Transferase</keyword>
<dbReference type="InterPro" id="IPR011053">
    <property type="entry name" value="Single_hybrid_motif"/>
</dbReference>
<dbReference type="PANTHER" id="PTHR43178:SF2">
    <property type="entry name" value="DIHYDROLIPOYLLYSINE-RESIDUE ACETYLTRANSFERASE COMPONENT OF PYRUVATE DEHYDROGENASE COMPLEX"/>
    <property type="match status" value="1"/>
</dbReference>
<evidence type="ECO:0000256" key="4">
    <source>
        <dbReference type="ARBA" id="ARBA00022737"/>
    </source>
</evidence>
<feature type="compositionally biased region" description="Acidic residues" evidence="10">
    <location>
        <begin position="77"/>
        <end position="86"/>
    </location>
</feature>
<reference evidence="14" key="1">
    <citation type="submission" date="2016-07" db="EMBL/GenBank/DDBJ databases">
        <authorList>
            <person name="Florea S."/>
            <person name="Webb J.S."/>
            <person name="Jaromczyk J."/>
            <person name="Schardl C.L."/>
        </authorList>
    </citation>
    <scope>NUCLEOTIDE SEQUENCE [LARGE SCALE GENOMIC DNA]</scope>
    <source>
        <strain evidence="14">KCTC 42131</strain>
    </source>
</reference>
<dbReference type="GO" id="GO:0006086">
    <property type="term" value="P:pyruvate decarboxylation to acetyl-CoA"/>
    <property type="evidence" value="ECO:0007669"/>
    <property type="project" value="UniProtKB-UniRule"/>
</dbReference>
<dbReference type="GO" id="GO:0004742">
    <property type="term" value="F:dihydrolipoyllysine-residue acetyltransferase activity"/>
    <property type="evidence" value="ECO:0007669"/>
    <property type="project" value="UniProtKB-UniRule"/>
</dbReference>
<feature type="domain" description="Peripheral subunit-binding (PSBD)" evidence="12">
    <location>
        <begin position="267"/>
        <end position="304"/>
    </location>
</feature>
<dbReference type="InterPro" id="IPR023213">
    <property type="entry name" value="CAT-like_dom_sf"/>
</dbReference>
<comment type="caution">
    <text evidence="13">The sequence shown here is derived from an EMBL/GenBank/DDBJ whole genome shotgun (WGS) entry which is preliminary data.</text>
</comment>
<evidence type="ECO:0000313" key="14">
    <source>
        <dbReference type="Proteomes" id="UP000175669"/>
    </source>
</evidence>